<dbReference type="GO" id="GO:0006364">
    <property type="term" value="P:rRNA processing"/>
    <property type="evidence" value="ECO:0007669"/>
    <property type="project" value="UniProtKB-KW"/>
</dbReference>
<dbReference type="Proteomes" id="UP000249757">
    <property type="component" value="Unassembled WGS sequence"/>
</dbReference>
<dbReference type="GO" id="GO:0032259">
    <property type="term" value="P:methylation"/>
    <property type="evidence" value="ECO:0007669"/>
    <property type="project" value="UniProtKB-KW"/>
</dbReference>
<dbReference type="Gene3D" id="3.40.50.150">
    <property type="entry name" value="Vaccinia Virus protein VP39"/>
    <property type="match status" value="1"/>
</dbReference>
<evidence type="ECO:0000313" key="12">
    <source>
        <dbReference type="Proteomes" id="UP000249757"/>
    </source>
</evidence>
<reference evidence="10" key="2">
    <citation type="submission" date="2021-05" db="EMBL/GenBank/DDBJ databases">
        <authorList>
            <person name="Moolhuijzen P.M."/>
            <person name="Moffat C.S."/>
        </authorList>
    </citation>
    <scope>NUCLEOTIDE SEQUENCE</scope>
    <source>
        <strain evidence="10">86-124</strain>
    </source>
</reference>
<proteinExistence type="inferred from homology"/>
<evidence type="ECO:0000256" key="6">
    <source>
        <dbReference type="ARBA" id="ARBA00024915"/>
    </source>
</evidence>
<dbReference type="PANTHER" id="PTHR11727">
    <property type="entry name" value="DIMETHYLADENOSINE TRANSFERASE"/>
    <property type="match status" value="1"/>
</dbReference>
<evidence type="ECO:0000256" key="1">
    <source>
        <dbReference type="ARBA" id="ARBA00004173"/>
    </source>
</evidence>
<dbReference type="GO" id="GO:0008168">
    <property type="term" value="F:methyltransferase activity"/>
    <property type="evidence" value="ECO:0007669"/>
    <property type="project" value="UniProtKB-KW"/>
</dbReference>
<evidence type="ECO:0000256" key="8">
    <source>
        <dbReference type="SAM" id="MobiDB-lite"/>
    </source>
</evidence>
<comment type="subcellular location">
    <subcellularLocation>
        <location evidence="1">Mitochondrion</location>
    </subcellularLocation>
</comment>
<dbReference type="PANTHER" id="PTHR11727:SF17">
    <property type="entry name" value="DIMETHYLADENOSINE TRANSFERASE 1, MITOCHONDRIAL"/>
    <property type="match status" value="1"/>
</dbReference>
<keyword evidence="7" id="KW-0698">rRNA processing</keyword>
<dbReference type="OMA" id="VDILDLW"/>
<comment type="caution">
    <text evidence="9">The sequence shown here is derived from an EMBL/GenBank/DDBJ whole genome shotgun (WGS) entry which is preliminary data.</text>
</comment>
<dbReference type="AlphaFoldDB" id="A0A2W1F6J4"/>
<reference evidence="10" key="3">
    <citation type="journal article" date="2022" name="bioRxiv">
        <title>A global pangenome for the wheat fungal pathogen Pyrenophora tritici-repentis and prediction of effector protein structural homology.</title>
        <authorList>
            <person name="Moolhuijzen P."/>
            <person name="See P.T."/>
            <person name="Shi G."/>
            <person name="Powell H.R."/>
            <person name="Cockram J."/>
            <person name="Jorgensen L.N."/>
            <person name="Benslimane H."/>
            <person name="Strelkov S.E."/>
            <person name="Turner J."/>
            <person name="Liu Z."/>
            <person name="Moffat C.S."/>
        </authorList>
    </citation>
    <scope>NUCLEOTIDE SEQUENCE</scope>
    <source>
        <strain evidence="10">86-124</strain>
    </source>
</reference>
<organism evidence="9 11">
    <name type="scientific">Pyrenophora tritici-repentis</name>
    <dbReference type="NCBI Taxonomy" id="45151"/>
    <lineage>
        <taxon>Eukaryota</taxon>
        <taxon>Fungi</taxon>
        <taxon>Dikarya</taxon>
        <taxon>Ascomycota</taxon>
        <taxon>Pezizomycotina</taxon>
        <taxon>Dothideomycetes</taxon>
        <taxon>Pleosporomycetidae</taxon>
        <taxon>Pleosporales</taxon>
        <taxon>Pleosporineae</taxon>
        <taxon>Pleosporaceae</taxon>
        <taxon>Pyrenophora</taxon>
    </lineage>
</organism>
<dbReference type="GO" id="GO:0005759">
    <property type="term" value="C:mitochondrial matrix"/>
    <property type="evidence" value="ECO:0007669"/>
    <property type="project" value="TreeGrafter"/>
</dbReference>
<dbReference type="GO" id="GO:0034246">
    <property type="term" value="F:mitochondrial transcription factor activity"/>
    <property type="evidence" value="ECO:0007669"/>
    <property type="project" value="TreeGrafter"/>
</dbReference>
<dbReference type="EMBL" id="NQIK02000010">
    <property type="protein sequence ID" value="KAF7565397.1"/>
    <property type="molecule type" value="Genomic_DNA"/>
</dbReference>
<evidence type="ECO:0000313" key="9">
    <source>
        <dbReference type="EMBL" id="KAF7565397.1"/>
    </source>
</evidence>
<name>A0A2W1F6J4_9PLEO</name>
<evidence type="ECO:0000256" key="4">
    <source>
        <dbReference type="ARBA" id="ARBA00022691"/>
    </source>
</evidence>
<dbReference type="InterPro" id="IPR001737">
    <property type="entry name" value="KsgA/Erm"/>
</dbReference>
<dbReference type="EC" id="2.1.1.-" evidence="7"/>
<evidence type="ECO:0000313" key="10">
    <source>
        <dbReference type="EMBL" id="KAI1512468.1"/>
    </source>
</evidence>
<evidence type="ECO:0000313" key="11">
    <source>
        <dbReference type="Proteomes" id="UP000245464"/>
    </source>
</evidence>
<comment type="function">
    <text evidence="6">Mitochondrial transcription factor that confers selective promoter recognition on the core subunit of the yeast mitochondrial RNA polymerase. Interacts with DNA in a non-specific manner.</text>
</comment>
<dbReference type="GO" id="GO:0034245">
    <property type="term" value="C:mitochondrial DNA-directed RNA polymerase complex"/>
    <property type="evidence" value="ECO:0007669"/>
    <property type="project" value="TreeGrafter"/>
</dbReference>
<protein>
    <recommendedName>
        <fullName evidence="7">rRNA adenine N(6)-methyltransferase</fullName>
        <ecNumber evidence="7">2.1.1.-</ecNumber>
    </recommendedName>
</protein>
<keyword evidence="5" id="KW-0694">RNA-binding</keyword>
<keyword evidence="3 7" id="KW-0808">Transferase</keyword>
<keyword evidence="12" id="KW-1185">Reference proteome</keyword>
<dbReference type="EMBL" id="NRDI02000011">
    <property type="protein sequence ID" value="KAI1512468.1"/>
    <property type="molecule type" value="Genomic_DNA"/>
</dbReference>
<evidence type="ECO:0000256" key="7">
    <source>
        <dbReference type="RuleBase" id="RU362106"/>
    </source>
</evidence>
<evidence type="ECO:0000256" key="5">
    <source>
        <dbReference type="ARBA" id="ARBA00022884"/>
    </source>
</evidence>
<dbReference type="OrthoDB" id="16079at2759"/>
<accession>A0A2W1F6J4</accession>
<dbReference type="GO" id="GO:0006391">
    <property type="term" value="P:transcription initiation at mitochondrial promoter"/>
    <property type="evidence" value="ECO:0007669"/>
    <property type="project" value="TreeGrafter"/>
</dbReference>
<dbReference type="Proteomes" id="UP000245464">
    <property type="component" value="Chromosome 10"/>
</dbReference>
<dbReference type="GO" id="GO:0003723">
    <property type="term" value="F:RNA binding"/>
    <property type="evidence" value="ECO:0007669"/>
    <property type="project" value="UniProtKB-KW"/>
</dbReference>
<feature type="region of interest" description="Disordered" evidence="8">
    <location>
        <begin position="650"/>
        <end position="670"/>
    </location>
</feature>
<dbReference type="Pfam" id="PF00398">
    <property type="entry name" value="RrnaAD"/>
    <property type="match status" value="1"/>
</dbReference>
<reference evidence="9" key="1">
    <citation type="journal article" date="2018" name="BMC Genomics">
        <title>Comparative genomics of the wheat fungal pathogen Pyrenophora tritici-repentis reveals chromosomal variations and genome plasticity.</title>
        <authorList>
            <person name="Moolhuijzen P."/>
            <person name="See P.T."/>
            <person name="Hane J.K."/>
            <person name="Shi G."/>
            <person name="Liu Z."/>
            <person name="Oliver R.P."/>
            <person name="Moffat C.S."/>
        </authorList>
    </citation>
    <scope>NUCLEOTIDE SEQUENCE [LARGE SCALE GENOMIC DNA]</scope>
    <source>
        <strain evidence="9">M4</strain>
    </source>
</reference>
<reference evidence="12" key="4">
    <citation type="journal article" date="2022" name="Microb. Genom.">
        <title>A global pangenome for the wheat fungal pathogen Pyrenophora tritici-repentis and prediction of effector protein structural homology.</title>
        <authorList>
            <person name="Moolhuijzen P.M."/>
            <person name="See P.T."/>
            <person name="Shi G."/>
            <person name="Powell H.R."/>
            <person name="Cockram J."/>
            <person name="Jorgensen L.N."/>
            <person name="Benslimane H."/>
            <person name="Strelkov S.E."/>
            <person name="Turner J."/>
            <person name="Liu Z."/>
            <person name="Moffat C.S."/>
        </authorList>
    </citation>
    <scope>NUCLEOTIDE SEQUENCE [LARGE SCALE GENOMIC DNA]</scope>
</reference>
<keyword evidence="4 7" id="KW-0949">S-adenosyl-L-methionine</keyword>
<dbReference type="InterPro" id="IPR029063">
    <property type="entry name" value="SAM-dependent_MTases_sf"/>
</dbReference>
<evidence type="ECO:0000256" key="2">
    <source>
        <dbReference type="ARBA" id="ARBA00022603"/>
    </source>
</evidence>
<sequence length="670" mass="75621">MFRTRQSIPRNPWRWSASVKSSSQIRLATIKHGGKAGRPKGASYWTDEKLATDDRYPLSSAMKARIHPDLEPKLSKRRMPIAGASAKAGGVHVRAQIVSPDLCDDVLSYIGHSLDKHKGCDILDINPGAGLWSRKLHDYLQPSSHVLLEPRLDKFDEFLRPLLDAPGSKYKLVDKDPTALQTYRDMITDGVFPHQTVLDPEDPKAQEPNNSLLVTGSLVWDPRLPGMAFDSMAKQLFMHFTNAIWSNDLFHAFGLVRTLFWVQQDDFSSTIAESVSNMHKANRLLELTQNFNIIVKSTRTARKLGKGSTGREPQYEIESTVRALQAGRERGMDIPRHRRDYIHEFAAHVEKVSNGTGISSSEQIQTYLRDQHIAGLLGTGLLQEGFMDYYEQVAALEKKYPDIDFDLLISKDGIRRKKQVNIIGHPGEEELSKIVKTSANIYAGRRTKLAVEKIANIGEAMYNLECKILSMEDGPEKDAAMVELEKLNANWTQGLESLPSNYYKAPTSEVDERLAIRAPPSPRIQWDSRPFEPLTMRGNEVWPQCQLCLISAEPIPKQAGQTPDYPEWVHDFVFGLYTQPSESLNEALDKMQHGLSDIIDDCPSLKDPSKGGRLQMNQLRVRMLTAEMVHELIQAYQNWPFKAPGSDSNTFYRNRTGQSFGIQDKPNGLR</sequence>
<gene>
    <name evidence="10" type="ORF">Ptr86124_008434</name>
    <name evidence="9" type="ORF">PtrM4_048310</name>
</gene>
<dbReference type="Gene3D" id="1.10.8.100">
    <property type="entry name" value="Ribosomal RNA adenine dimethylase-like, domain 2"/>
    <property type="match status" value="1"/>
</dbReference>
<dbReference type="SUPFAM" id="SSF53335">
    <property type="entry name" value="S-adenosyl-L-methionine-dependent methyltransferases"/>
    <property type="match status" value="1"/>
</dbReference>
<comment type="similarity">
    <text evidence="7">Belongs to the class I-like SAM-binding methyltransferase superfamily. rRNA adenine N(6)-methyltransferase family.</text>
</comment>
<evidence type="ECO:0000256" key="3">
    <source>
        <dbReference type="ARBA" id="ARBA00022679"/>
    </source>
</evidence>
<feature type="compositionally biased region" description="Polar residues" evidence="8">
    <location>
        <begin position="650"/>
        <end position="661"/>
    </location>
</feature>
<keyword evidence="2 7" id="KW-0489">Methyltransferase</keyword>
<dbReference type="InterPro" id="IPR023165">
    <property type="entry name" value="rRNA_Ade_diMease-like_C"/>
</dbReference>